<evidence type="ECO:0000256" key="5">
    <source>
        <dbReference type="ARBA" id="ARBA00011496"/>
    </source>
</evidence>
<keyword evidence="13 16" id="KW-0067">ATP-binding</keyword>
<dbReference type="GO" id="GO:0005524">
    <property type="term" value="F:ATP binding"/>
    <property type="evidence" value="ECO:0007669"/>
    <property type="project" value="UniProtKB-KW"/>
</dbReference>
<dbReference type="GO" id="GO:0005737">
    <property type="term" value="C:cytoplasm"/>
    <property type="evidence" value="ECO:0007669"/>
    <property type="project" value="UniProtKB-SubCell"/>
</dbReference>
<evidence type="ECO:0000313" key="20">
    <source>
        <dbReference type="Proteomes" id="UP000283576"/>
    </source>
</evidence>
<evidence type="ECO:0000313" key="21">
    <source>
        <dbReference type="Proteomes" id="UP000321057"/>
    </source>
</evidence>
<dbReference type="SUPFAM" id="SSF53850">
    <property type="entry name" value="Periplasmic binding protein-like II"/>
    <property type="match status" value="1"/>
</dbReference>
<dbReference type="FunFam" id="3.40.190.10:FF:000008">
    <property type="entry name" value="ATP phosphoribosyltransferase"/>
    <property type="match status" value="1"/>
</dbReference>
<reference evidence="19 20" key="1">
    <citation type="journal article" date="2016" name="Front. Microbiol.">
        <title>Comprehensive Phylogenetic Analysis of Bovine Non-aureus Staphylococci Species Based on Whole-Genome Sequencing.</title>
        <authorList>
            <person name="Naushad S."/>
            <person name="Barkema H.W."/>
            <person name="Luby C."/>
            <person name="Condas L.A."/>
            <person name="Nobrega D.B."/>
            <person name="Carson D.A."/>
            <person name="De Buck J."/>
        </authorList>
    </citation>
    <scope>NUCLEOTIDE SEQUENCE [LARGE SCALE GENOMIC DNA]</scope>
    <source>
        <strain evidence="19 20">SNUC 1388</strain>
    </source>
</reference>
<keyword evidence="11 16" id="KW-0808">Transferase</keyword>
<evidence type="ECO:0000256" key="13">
    <source>
        <dbReference type="ARBA" id="ARBA00022840"/>
    </source>
</evidence>
<keyword evidence="10 16" id="KW-0328">Glycosyltransferase</keyword>
<dbReference type="HAMAP" id="MF_01018">
    <property type="entry name" value="HisG_Short"/>
    <property type="match status" value="1"/>
</dbReference>
<dbReference type="EMBL" id="QXRZ01000002">
    <property type="protein sequence ID" value="RIL43858.1"/>
    <property type="molecule type" value="Genomic_DNA"/>
</dbReference>
<dbReference type="GeneID" id="93844259"/>
<reference evidence="18 21" key="2">
    <citation type="submission" date="2019-07" db="EMBL/GenBank/DDBJ databases">
        <title>Whole genome shotgun sequence of Staphylococcus gallinarum NBRC 109767.</title>
        <authorList>
            <person name="Hosoyama A."/>
            <person name="Uohara A."/>
            <person name="Ohji S."/>
            <person name="Ichikawa N."/>
        </authorList>
    </citation>
    <scope>NUCLEOTIDE SEQUENCE [LARGE SCALE GENOMIC DNA]</scope>
    <source>
        <strain evidence="18 21">NBRC 109767</strain>
    </source>
</reference>
<evidence type="ECO:0000256" key="15">
    <source>
        <dbReference type="ARBA" id="ARBA00024861"/>
    </source>
</evidence>
<keyword evidence="21" id="KW-1185">Reference proteome</keyword>
<comment type="subunit">
    <text evidence="5 16">Heteromultimer composed of HisG and HisZ subunits.</text>
</comment>
<dbReference type="OrthoDB" id="9801867at2"/>
<evidence type="ECO:0000256" key="3">
    <source>
        <dbReference type="ARBA" id="ARBA00004667"/>
    </source>
</evidence>
<accession>A0A0D0SLV6</accession>
<dbReference type="PANTHER" id="PTHR21403">
    <property type="entry name" value="ATP PHOSPHORIBOSYLTRANSFERASE ATP-PRTASE"/>
    <property type="match status" value="1"/>
</dbReference>
<evidence type="ECO:0000256" key="16">
    <source>
        <dbReference type="HAMAP-Rule" id="MF_01018"/>
    </source>
</evidence>
<keyword evidence="9 16" id="KW-0028">Amino-acid biosynthesis</keyword>
<evidence type="ECO:0000256" key="8">
    <source>
        <dbReference type="ARBA" id="ARBA00022490"/>
    </source>
</evidence>
<evidence type="ECO:0000256" key="6">
    <source>
        <dbReference type="ARBA" id="ARBA00011946"/>
    </source>
</evidence>
<protein>
    <recommendedName>
        <fullName evidence="7 16">ATP phosphoribosyltransferase</fullName>
        <shortName evidence="16">ATP-PRT</shortName>
        <shortName evidence="16">ATP-PRTase</shortName>
        <ecNumber evidence="6 16">2.4.2.17</ecNumber>
    </recommendedName>
</protein>
<evidence type="ECO:0000259" key="17">
    <source>
        <dbReference type="Pfam" id="PF01634"/>
    </source>
</evidence>
<evidence type="ECO:0000256" key="9">
    <source>
        <dbReference type="ARBA" id="ARBA00022605"/>
    </source>
</evidence>
<dbReference type="GO" id="GO:0000105">
    <property type="term" value="P:L-histidine biosynthetic process"/>
    <property type="evidence" value="ECO:0007669"/>
    <property type="project" value="UniProtKB-UniRule"/>
</dbReference>
<dbReference type="CDD" id="cd13595">
    <property type="entry name" value="PBP2_HisGs"/>
    <property type="match status" value="1"/>
</dbReference>
<dbReference type="EC" id="2.4.2.17" evidence="6 16"/>
<evidence type="ECO:0000256" key="11">
    <source>
        <dbReference type="ARBA" id="ARBA00022679"/>
    </source>
</evidence>
<evidence type="ECO:0000256" key="14">
    <source>
        <dbReference type="ARBA" id="ARBA00023102"/>
    </source>
</evidence>
<evidence type="ECO:0000313" key="19">
    <source>
        <dbReference type="EMBL" id="RIL43858.1"/>
    </source>
</evidence>
<comment type="domain">
    <text evidence="16">Lacks the C-terminal regulatory region which is replaced by HisZ.</text>
</comment>
<comment type="similarity">
    <text evidence="4 16">Belongs to the ATP phosphoribosyltransferase family. Short subfamily.</text>
</comment>
<comment type="caution">
    <text evidence="19">The sequence shown here is derived from an EMBL/GenBank/DDBJ whole genome shotgun (WGS) entry which is preliminary data.</text>
</comment>
<dbReference type="InterPro" id="IPR024893">
    <property type="entry name" value="ATP_PRibTrfase_HisG_short"/>
</dbReference>
<dbReference type="GO" id="GO:0003879">
    <property type="term" value="F:ATP phosphoribosyltransferase activity"/>
    <property type="evidence" value="ECO:0007669"/>
    <property type="project" value="UniProtKB-UniRule"/>
</dbReference>
<dbReference type="InterPro" id="IPR001348">
    <property type="entry name" value="ATP_PRibTrfase_HisG"/>
</dbReference>
<evidence type="ECO:0000256" key="7">
    <source>
        <dbReference type="ARBA" id="ARBA00020998"/>
    </source>
</evidence>
<dbReference type="RefSeq" id="WP_042739214.1">
    <property type="nucleotide sequence ID" value="NZ_BKAX01000004.1"/>
</dbReference>
<dbReference type="Proteomes" id="UP000321057">
    <property type="component" value="Unassembled WGS sequence"/>
</dbReference>
<dbReference type="NCBIfam" id="TIGR00070">
    <property type="entry name" value="hisG"/>
    <property type="match status" value="1"/>
</dbReference>
<dbReference type="EMBL" id="BKAX01000004">
    <property type="protein sequence ID" value="GEQ05894.1"/>
    <property type="molecule type" value="Genomic_DNA"/>
</dbReference>
<evidence type="ECO:0000256" key="10">
    <source>
        <dbReference type="ARBA" id="ARBA00022676"/>
    </source>
</evidence>
<evidence type="ECO:0000256" key="12">
    <source>
        <dbReference type="ARBA" id="ARBA00022741"/>
    </source>
</evidence>
<dbReference type="UniPathway" id="UPA00031">
    <property type="reaction ID" value="UER00006"/>
</dbReference>
<comment type="catalytic activity">
    <reaction evidence="1 16">
        <text>1-(5-phospho-beta-D-ribosyl)-ATP + diphosphate = 5-phospho-alpha-D-ribose 1-diphosphate + ATP</text>
        <dbReference type="Rhea" id="RHEA:18473"/>
        <dbReference type="ChEBI" id="CHEBI:30616"/>
        <dbReference type="ChEBI" id="CHEBI:33019"/>
        <dbReference type="ChEBI" id="CHEBI:58017"/>
        <dbReference type="ChEBI" id="CHEBI:73183"/>
        <dbReference type="EC" id="2.4.2.17"/>
    </reaction>
</comment>
<keyword evidence="8 16" id="KW-0963">Cytoplasm</keyword>
<comment type="function">
    <text evidence="15 16">Catalyzes the condensation of ATP and 5-phosphoribose 1-diphosphate to form N'-(5'-phosphoribosyl)-ATP (PR-ATP). Has a crucial role in the pathway because the rate of histidine biosynthesis seems to be controlled primarily by regulation of HisG enzymatic activity.</text>
</comment>
<comment type="subcellular location">
    <subcellularLocation>
        <location evidence="2 16">Cytoplasm</location>
    </subcellularLocation>
</comment>
<organism evidence="19 20">
    <name type="scientific">Staphylococcus gallinarum</name>
    <dbReference type="NCBI Taxonomy" id="1293"/>
    <lineage>
        <taxon>Bacteria</taxon>
        <taxon>Bacillati</taxon>
        <taxon>Bacillota</taxon>
        <taxon>Bacilli</taxon>
        <taxon>Bacillales</taxon>
        <taxon>Staphylococcaceae</taxon>
        <taxon>Staphylococcus</taxon>
    </lineage>
</organism>
<dbReference type="Proteomes" id="UP000283576">
    <property type="component" value="Unassembled WGS sequence"/>
</dbReference>
<keyword evidence="12 16" id="KW-0547">Nucleotide-binding</keyword>
<evidence type="ECO:0000313" key="18">
    <source>
        <dbReference type="EMBL" id="GEQ05894.1"/>
    </source>
</evidence>
<name>A0A0D0SLV6_STAGA</name>
<evidence type="ECO:0000256" key="4">
    <source>
        <dbReference type="ARBA" id="ARBA00009489"/>
    </source>
</evidence>
<dbReference type="AlphaFoldDB" id="A0A0D0SLV6"/>
<comment type="pathway">
    <text evidence="3 16">Amino-acid biosynthesis; L-histidine biosynthesis; L-histidine from 5-phospho-alpha-D-ribose 1-diphosphate: step 1/9.</text>
</comment>
<evidence type="ECO:0000256" key="1">
    <source>
        <dbReference type="ARBA" id="ARBA00000915"/>
    </source>
</evidence>
<dbReference type="Pfam" id="PF01634">
    <property type="entry name" value="HisG"/>
    <property type="match status" value="1"/>
</dbReference>
<sequence length="205" mass="22688">MLTVALAKGRLLKSFIAYLYEIDEQKLADALEQRERQLLISVDDIQFVLVKGSDVPIYVEQGVADVGIVGSDILEEGNYTINNLLDLPFGECHFALASKPETTQFKKVATSYTKTAKSYFEAQGLDVELVKLSGSIELACLVDMVDGIVDIVQTGTTLKSNGLVEKDTLKNINAKLITNKEAYFKKSNEIDTFIQTLEVSLIDNR</sequence>
<evidence type="ECO:0000256" key="2">
    <source>
        <dbReference type="ARBA" id="ARBA00004496"/>
    </source>
</evidence>
<dbReference type="PANTHER" id="PTHR21403:SF8">
    <property type="entry name" value="ATP PHOSPHORIBOSYLTRANSFERASE"/>
    <property type="match status" value="1"/>
</dbReference>
<dbReference type="InterPro" id="IPR013820">
    <property type="entry name" value="ATP_PRibTrfase_cat"/>
</dbReference>
<feature type="domain" description="ATP phosphoribosyltransferase catalytic" evidence="17">
    <location>
        <begin position="52"/>
        <end position="198"/>
    </location>
</feature>
<gene>
    <name evidence="16 18" type="primary">hisG</name>
    <name evidence="19" type="ORF">BUZ01_04320</name>
    <name evidence="18" type="ORF">SGA02_17220</name>
</gene>
<dbReference type="Gene3D" id="3.40.190.10">
    <property type="entry name" value="Periplasmic binding protein-like II"/>
    <property type="match status" value="2"/>
</dbReference>
<proteinExistence type="inferred from homology"/>
<keyword evidence="14 16" id="KW-0368">Histidine biosynthesis</keyword>